<dbReference type="EMBL" id="CAJVCH010143020">
    <property type="protein sequence ID" value="CAG7727063.1"/>
    <property type="molecule type" value="Genomic_DNA"/>
</dbReference>
<dbReference type="OrthoDB" id="6432391at2759"/>
<dbReference type="PANTHER" id="PTHR21974:SF2">
    <property type="entry name" value="RE15880P"/>
    <property type="match status" value="1"/>
</dbReference>
<accession>A0A8J2JZZ3</accession>
<dbReference type="Proteomes" id="UP000708208">
    <property type="component" value="Unassembled WGS sequence"/>
</dbReference>
<feature type="region of interest" description="Disordered" evidence="1">
    <location>
        <begin position="438"/>
        <end position="459"/>
    </location>
</feature>
<proteinExistence type="predicted"/>
<evidence type="ECO:0000256" key="1">
    <source>
        <dbReference type="SAM" id="MobiDB-lite"/>
    </source>
</evidence>
<comment type="caution">
    <text evidence="2">The sequence shown here is derived from an EMBL/GenBank/DDBJ whole genome shotgun (WGS) entry which is preliminary data.</text>
</comment>
<dbReference type="GO" id="GO:0005929">
    <property type="term" value="C:cilium"/>
    <property type="evidence" value="ECO:0007669"/>
    <property type="project" value="TreeGrafter"/>
</dbReference>
<reference evidence="2" key="1">
    <citation type="submission" date="2021-06" db="EMBL/GenBank/DDBJ databases">
        <authorList>
            <person name="Hodson N. C."/>
            <person name="Mongue J. A."/>
            <person name="Jaron S. K."/>
        </authorList>
    </citation>
    <scope>NUCLEOTIDE SEQUENCE</scope>
</reference>
<feature type="compositionally biased region" description="Polar residues" evidence="1">
    <location>
        <begin position="13"/>
        <end position="22"/>
    </location>
</feature>
<feature type="region of interest" description="Disordered" evidence="1">
    <location>
        <begin position="1"/>
        <end position="22"/>
    </location>
</feature>
<gene>
    <name evidence="2" type="ORF">AFUS01_LOCUS15927</name>
</gene>
<organism evidence="2 3">
    <name type="scientific">Allacma fusca</name>
    <dbReference type="NCBI Taxonomy" id="39272"/>
    <lineage>
        <taxon>Eukaryota</taxon>
        <taxon>Metazoa</taxon>
        <taxon>Ecdysozoa</taxon>
        <taxon>Arthropoda</taxon>
        <taxon>Hexapoda</taxon>
        <taxon>Collembola</taxon>
        <taxon>Symphypleona</taxon>
        <taxon>Sminthuridae</taxon>
        <taxon>Allacma</taxon>
    </lineage>
</organism>
<sequence>MGCEQSSERKSTSEQSRWSSRVLSDKIQVGPKENGTTMIKPVMDTQVAEKLRELVASYQRKEEKINLIEKGEPLTMFYIKKSHLDNITKKIIQQEKKVAELEHSLGLRSDFKSVKNVLAKFGNKKLDREDHEMLANSNKLEIALTELEMAHQEKALVENKVRNLHSTLLNLRETYKQQDELLGKLSVNNETPEETGIQAELADIESRRMKLSEIYERWKEGRMQVLESCRHFSTALKKWTNLPADSLEKYETGEDIRDDLVNAIQCLTNAKFYLHVELPYCSPAEISVLEKAMTYLFIDLRSDGRRKHAELCYSAIHKRAVALFAWIDKTIELVIEPDLRSLTRVINDKLNSLKLIRADEIRKKYPEIGINDNYSGGEEMIMRLSDLDMQSNLTSLDSETEKTLHELQFDQLAPLPSLDEISVASTNTEDLFATMKTELGNGSSSDVEKRGLACQRQQKHPLPPELNRLLIKHLSCQTENSSLPIPCRQC</sequence>
<dbReference type="AlphaFoldDB" id="A0A8J2JZZ3"/>
<evidence type="ECO:0000313" key="3">
    <source>
        <dbReference type="Proteomes" id="UP000708208"/>
    </source>
</evidence>
<evidence type="ECO:0000313" key="2">
    <source>
        <dbReference type="EMBL" id="CAG7727063.1"/>
    </source>
</evidence>
<feature type="compositionally biased region" description="Basic and acidic residues" evidence="1">
    <location>
        <begin position="1"/>
        <end position="12"/>
    </location>
</feature>
<name>A0A8J2JZZ3_9HEXA</name>
<keyword evidence="3" id="KW-1185">Reference proteome</keyword>
<dbReference type="PANTHER" id="PTHR21974">
    <property type="entry name" value="RE15880P"/>
    <property type="match status" value="1"/>
</dbReference>
<protein>
    <submittedName>
        <fullName evidence="2">Uncharacterized protein</fullName>
    </submittedName>
</protein>